<name>A0A5K3FQ79_MESCO</name>
<proteinExistence type="predicted"/>
<evidence type="ECO:0000256" key="1">
    <source>
        <dbReference type="SAM" id="MobiDB-lite"/>
    </source>
</evidence>
<evidence type="ECO:0000313" key="2">
    <source>
        <dbReference type="WBParaSite" id="MCU_010569-RA"/>
    </source>
</evidence>
<feature type="region of interest" description="Disordered" evidence="1">
    <location>
        <begin position="1"/>
        <end position="29"/>
    </location>
</feature>
<sequence length="67" mass="7842">MIQSSCRRVGASSPHLATANRKESRNANKERRAFVYNIPRFRVTQRMWIFHSHHRTSMTLRTSSLGL</sequence>
<reference evidence="2" key="1">
    <citation type="submission" date="2019-11" db="UniProtKB">
        <authorList>
            <consortium name="WormBaseParasite"/>
        </authorList>
    </citation>
    <scope>IDENTIFICATION</scope>
</reference>
<feature type="compositionally biased region" description="Basic and acidic residues" evidence="1">
    <location>
        <begin position="20"/>
        <end position="29"/>
    </location>
</feature>
<protein>
    <submittedName>
        <fullName evidence="2">Integron gene cassette protein</fullName>
    </submittedName>
</protein>
<organism evidence="2">
    <name type="scientific">Mesocestoides corti</name>
    <name type="common">Flatworm</name>
    <dbReference type="NCBI Taxonomy" id="53468"/>
    <lineage>
        <taxon>Eukaryota</taxon>
        <taxon>Metazoa</taxon>
        <taxon>Spiralia</taxon>
        <taxon>Lophotrochozoa</taxon>
        <taxon>Platyhelminthes</taxon>
        <taxon>Cestoda</taxon>
        <taxon>Eucestoda</taxon>
        <taxon>Cyclophyllidea</taxon>
        <taxon>Mesocestoididae</taxon>
        <taxon>Mesocestoides</taxon>
    </lineage>
</organism>
<dbReference type="AlphaFoldDB" id="A0A5K3FQ79"/>
<dbReference type="WBParaSite" id="MCU_010569-RA">
    <property type="protein sequence ID" value="MCU_010569-RA"/>
    <property type="gene ID" value="MCU_010569"/>
</dbReference>
<accession>A0A5K3FQ79</accession>